<dbReference type="InterPro" id="IPR011009">
    <property type="entry name" value="Kinase-like_dom_sf"/>
</dbReference>
<proteinExistence type="inferred from homology"/>
<dbReference type="FunFam" id="1.10.510.10:FF:000571">
    <property type="entry name" value="Maternal embryonic leucine zipper kinase"/>
    <property type="match status" value="1"/>
</dbReference>
<dbReference type="GO" id="GO:0004674">
    <property type="term" value="F:protein serine/threonine kinase activity"/>
    <property type="evidence" value="ECO:0007669"/>
    <property type="project" value="UniProtKB-KW"/>
</dbReference>
<sequence length="364" mass="41004">MASRKQRGDYDRKIAGLYDLEDTIGRGHFAVVKLARHVFTGEKVAVKVIDKTKLDEVSKNHLFQEVRCMKLVQHPNVVRLYEVIDTQTKLYLILELGDGGDLYDYIMKHDKGLNDSLARKYFKQIVDAISYCHQLHVCHRDLKPENVVFFEKLGIVKLTDFGFSNVFKPGKKLETSCGSLAYSAPEILLGDSYDAPAVGVYICFCTPMLFNPSPALIELVYHQCSMTIPSDFSENVCKTTLHNVSFLLRQYSDLNGNLAVISSKSPLNNIVIDICVFVAIRRHRYHRHHSDLGNAGAISVSADLVMGAQIRHWLHCCTMHSLCLLQLEAAEQAKGVTIRWKSSGACRVFQSTTVTGHNLSWRVI</sequence>
<dbReference type="PANTHER" id="PTHR24346:SF45">
    <property type="entry name" value="PROTEIN KINASE DOMAIN-CONTAINING PROTEIN"/>
    <property type="match status" value="1"/>
</dbReference>
<dbReference type="Pfam" id="PF00069">
    <property type="entry name" value="Pkinase"/>
    <property type="match status" value="1"/>
</dbReference>
<dbReference type="GO" id="GO:0035556">
    <property type="term" value="P:intracellular signal transduction"/>
    <property type="evidence" value="ECO:0007669"/>
    <property type="project" value="TreeGrafter"/>
</dbReference>
<dbReference type="PANTHER" id="PTHR24346">
    <property type="entry name" value="MAP/MICROTUBULE AFFINITY-REGULATING KINASE"/>
    <property type="match status" value="1"/>
</dbReference>
<feature type="domain" description="Protein kinase" evidence="11">
    <location>
        <begin position="18"/>
        <end position="292"/>
    </location>
</feature>
<evidence type="ECO:0000256" key="3">
    <source>
        <dbReference type="ARBA" id="ARBA00022679"/>
    </source>
</evidence>
<evidence type="ECO:0000256" key="8">
    <source>
        <dbReference type="ARBA" id="ARBA00048679"/>
    </source>
</evidence>
<keyword evidence="4 9" id="KW-0547">Nucleotide-binding</keyword>
<evidence type="ECO:0000256" key="2">
    <source>
        <dbReference type="ARBA" id="ARBA00022527"/>
    </source>
</evidence>
<dbReference type="GO" id="GO:0005737">
    <property type="term" value="C:cytoplasm"/>
    <property type="evidence" value="ECO:0007669"/>
    <property type="project" value="TreeGrafter"/>
</dbReference>
<feature type="binding site" evidence="9">
    <location>
        <position position="47"/>
    </location>
    <ligand>
        <name>ATP</name>
        <dbReference type="ChEBI" id="CHEBI:30616"/>
    </ligand>
</feature>
<dbReference type="GO" id="GO:0005524">
    <property type="term" value="F:ATP binding"/>
    <property type="evidence" value="ECO:0007669"/>
    <property type="project" value="UniProtKB-UniRule"/>
</dbReference>
<gene>
    <name evidence="12" type="ORF">OCBIM_22039847mg</name>
</gene>
<dbReference type="PROSITE" id="PS00108">
    <property type="entry name" value="PROTEIN_KINASE_ST"/>
    <property type="match status" value="1"/>
</dbReference>
<dbReference type="FunFam" id="3.30.200.20:FF:000003">
    <property type="entry name" value="Non-specific serine/threonine protein kinase"/>
    <property type="match status" value="1"/>
</dbReference>
<name>A0A0L8I0N6_OCTBM</name>
<evidence type="ECO:0000256" key="5">
    <source>
        <dbReference type="ARBA" id="ARBA00022777"/>
    </source>
</evidence>
<comment type="catalytic activity">
    <reaction evidence="8">
        <text>L-seryl-[protein] + ATP = O-phospho-L-seryl-[protein] + ADP + H(+)</text>
        <dbReference type="Rhea" id="RHEA:17989"/>
        <dbReference type="Rhea" id="RHEA-COMP:9863"/>
        <dbReference type="Rhea" id="RHEA-COMP:11604"/>
        <dbReference type="ChEBI" id="CHEBI:15378"/>
        <dbReference type="ChEBI" id="CHEBI:29999"/>
        <dbReference type="ChEBI" id="CHEBI:30616"/>
        <dbReference type="ChEBI" id="CHEBI:83421"/>
        <dbReference type="ChEBI" id="CHEBI:456216"/>
        <dbReference type="EC" id="2.7.11.1"/>
    </reaction>
</comment>
<keyword evidence="5" id="KW-0418">Kinase</keyword>
<dbReference type="PROSITE" id="PS50011">
    <property type="entry name" value="PROTEIN_KINASE_DOM"/>
    <property type="match status" value="1"/>
</dbReference>
<dbReference type="STRING" id="37653.A0A0L8I0N6"/>
<evidence type="ECO:0000256" key="6">
    <source>
        <dbReference type="ARBA" id="ARBA00022840"/>
    </source>
</evidence>
<evidence type="ECO:0000256" key="4">
    <source>
        <dbReference type="ARBA" id="ARBA00022741"/>
    </source>
</evidence>
<evidence type="ECO:0000256" key="7">
    <source>
        <dbReference type="ARBA" id="ARBA00047899"/>
    </source>
</evidence>
<evidence type="ECO:0000256" key="1">
    <source>
        <dbReference type="ARBA" id="ARBA00012513"/>
    </source>
</evidence>
<reference evidence="12" key="1">
    <citation type="submission" date="2015-07" db="EMBL/GenBank/DDBJ databases">
        <title>MeaNS - Measles Nucleotide Surveillance Program.</title>
        <authorList>
            <person name="Tran T."/>
            <person name="Druce J."/>
        </authorList>
    </citation>
    <scope>NUCLEOTIDE SEQUENCE</scope>
    <source>
        <strain evidence="12">UCB-OBI-ISO-001</strain>
        <tissue evidence="12">Gonad</tissue>
    </source>
</reference>
<evidence type="ECO:0000313" key="12">
    <source>
        <dbReference type="EMBL" id="KOF94994.1"/>
    </source>
</evidence>
<dbReference type="SMART" id="SM00220">
    <property type="entry name" value="S_TKc"/>
    <property type="match status" value="1"/>
</dbReference>
<keyword evidence="2 10" id="KW-0723">Serine/threonine-protein kinase</keyword>
<evidence type="ECO:0000259" key="11">
    <source>
        <dbReference type="PROSITE" id="PS50011"/>
    </source>
</evidence>
<dbReference type="SUPFAM" id="SSF56112">
    <property type="entry name" value="Protein kinase-like (PK-like)"/>
    <property type="match status" value="1"/>
</dbReference>
<dbReference type="InterPro" id="IPR008271">
    <property type="entry name" value="Ser/Thr_kinase_AS"/>
</dbReference>
<dbReference type="PROSITE" id="PS00107">
    <property type="entry name" value="PROTEIN_KINASE_ATP"/>
    <property type="match status" value="1"/>
</dbReference>
<dbReference type="EMBL" id="KQ416831">
    <property type="protein sequence ID" value="KOF94994.1"/>
    <property type="molecule type" value="Genomic_DNA"/>
</dbReference>
<dbReference type="Gene3D" id="1.10.510.10">
    <property type="entry name" value="Transferase(Phosphotransferase) domain 1"/>
    <property type="match status" value="1"/>
</dbReference>
<dbReference type="InterPro" id="IPR017441">
    <property type="entry name" value="Protein_kinase_ATP_BS"/>
</dbReference>
<keyword evidence="3" id="KW-0808">Transferase</keyword>
<organism evidence="12">
    <name type="scientific">Octopus bimaculoides</name>
    <name type="common">California two-spotted octopus</name>
    <dbReference type="NCBI Taxonomy" id="37653"/>
    <lineage>
        <taxon>Eukaryota</taxon>
        <taxon>Metazoa</taxon>
        <taxon>Spiralia</taxon>
        <taxon>Lophotrochozoa</taxon>
        <taxon>Mollusca</taxon>
        <taxon>Cephalopoda</taxon>
        <taxon>Coleoidea</taxon>
        <taxon>Octopodiformes</taxon>
        <taxon>Octopoda</taxon>
        <taxon>Incirrata</taxon>
        <taxon>Octopodidae</taxon>
        <taxon>Octopus</taxon>
    </lineage>
</organism>
<dbReference type="OrthoDB" id="193931at2759"/>
<dbReference type="InterPro" id="IPR000719">
    <property type="entry name" value="Prot_kinase_dom"/>
</dbReference>
<protein>
    <recommendedName>
        <fullName evidence="1">non-specific serine/threonine protein kinase</fullName>
        <ecNumber evidence="1">2.7.11.1</ecNumber>
    </recommendedName>
</protein>
<evidence type="ECO:0000256" key="10">
    <source>
        <dbReference type="RuleBase" id="RU000304"/>
    </source>
</evidence>
<comment type="catalytic activity">
    <reaction evidence="7">
        <text>L-threonyl-[protein] + ATP = O-phospho-L-threonyl-[protein] + ADP + H(+)</text>
        <dbReference type="Rhea" id="RHEA:46608"/>
        <dbReference type="Rhea" id="RHEA-COMP:11060"/>
        <dbReference type="Rhea" id="RHEA-COMP:11605"/>
        <dbReference type="ChEBI" id="CHEBI:15378"/>
        <dbReference type="ChEBI" id="CHEBI:30013"/>
        <dbReference type="ChEBI" id="CHEBI:30616"/>
        <dbReference type="ChEBI" id="CHEBI:61977"/>
        <dbReference type="ChEBI" id="CHEBI:456216"/>
        <dbReference type="EC" id="2.7.11.1"/>
    </reaction>
</comment>
<dbReference type="AlphaFoldDB" id="A0A0L8I0N6"/>
<keyword evidence="6 9" id="KW-0067">ATP-binding</keyword>
<evidence type="ECO:0000256" key="9">
    <source>
        <dbReference type="PROSITE-ProRule" id="PRU10141"/>
    </source>
</evidence>
<dbReference type="EC" id="2.7.11.1" evidence="1"/>
<accession>A0A0L8I0N6</accession>
<comment type="similarity">
    <text evidence="10">Belongs to the protein kinase superfamily.</text>
</comment>